<name>A0AAV6GP04_9TELE</name>
<dbReference type="InterPro" id="IPR027789">
    <property type="entry name" value="Syndecan/Neurexin_dom"/>
</dbReference>
<evidence type="ECO:0000256" key="3">
    <source>
        <dbReference type="ARBA" id="ARBA00022692"/>
    </source>
</evidence>
<dbReference type="Pfam" id="PF01034">
    <property type="entry name" value="Syndecan"/>
    <property type="match status" value="1"/>
</dbReference>
<keyword evidence="3 7" id="KW-0812">Transmembrane</keyword>
<feature type="transmembrane region" description="Helical" evidence="7">
    <location>
        <begin position="113"/>
        <end position="137"/>
    </location>
</feature>
<feature type="domain" description="Syndecan/Neurexin" evidence="9">
    <location>
        <begin position="105"/>
        <end position="167"/>
    </location>
</feature>
<proteinExistence type="inferred from homology"/>
<evidence type="ECO:0000256" key="5">
    <source>
        <dbReference type="ARBA" id="ARBA00023136"/>
    </source>
</evidence>
<evidence type="ECO:0000256" key="2">
    <source>
        <dbReference type="ARBA" id="ARBA00010241"/>
    </source>
</evidence>
<feature type="compositionally biased region" description="Acidic residues" evidence="6">
    <location>
        <begin position="27"/>
        <end position="38"/>
    </location>
</feature>
<dbReference type="Proteomes" id="UP000823561">
    <property type="component" value="Chromosome 8"/>
</dbReference>
<dbReference type="GO" id="GO:0016020">
    <property type="term" value="C:membrane"/>
    <property type="evidence" value="ECO:0007669"/>
    <property type="project" value="UniProtKB-SubCell"/>
</dbReference>
<evidence type="ECO:0000259" key="9">
    <source>
        <dbReference type="Pfam" id="PF01034"/>
    </source>
</evidence>
<keyword evidence="11" id="KW-1185">Reference proteome</keyword>
<evidence type="ECO:0000313" key="11">
    <source>
        <dbReference type="Proteomes" id="UP000823561"/>
    </source>
</evidence>
<feature type="chain" id="PRO_5043630328" description="Syndecan/Neurexin domain-containing protein" evidence="8">
    <location>
        <begin position="23"/>
        <end position="170"/>
    </location>
</feature>
<sequence length="170" mass="17861">MKASWLAAWLLFTGLCLHPGHTSSPPEDLDGSGDDAEGSGDLSSGPDPHVITTTLSQMTPGGDLIPKIFVGDTKREGPGDSDIIFDSQPATAAYMPHPTEQGSHSFLEDKETLAAVVSGGVGALVLALVLVGAVVYFMKRREKANYAAAQHTNGKTIYHAAPTKDEFILA</sequence>
<evidence type="ECO:0000256" key="4">
    <source>
        <dbReference type="ARBA" id="ARBA00022989"/>
    </source>
</evidence>
<protein>
    <recommendedName>
        <fullName evidence="9">Syndecan/Neurexin domain-containing protein</fullName>
    </recommendedName>
</protein>
<dbReference type="EMBL" id="JADWDJ010000008">
    <property type="protein sequence ID" value="KAG5276859.1"/>
    <property type="molecule type" value="Genomic_DNA"/>
</dbReference>
<reference evidence="10" key="1">
    <citation type="submission" date="2020-10" db="EMBL/GenBank/DDBJ databases">
        <title>Chromosome-scale genome assembly of the Allis shad, Alosa alosa.</title>
        <authorList>
            <person name="Margot Z."/>
            <person name="Christophe K."/>
            <person name="Cabau C."/>
            <person name="Louis A."/>
            <person name="Berthelot C."/>
            <person name="Parey E."/>
            <person name="Roest Crollius H."/>
            <person name="Montfort J."/>
            <person name="Robinson-Rechavi M."/>
            <person name="Bucao C."/>
            <person name="Bouchez O."/>
            <person name="Gislard M."/>
            <person name="Lluch J."/>
            <person name="Milhes M."/>
            <person name="Lampietro C."/>
            <person name="Lopez Roques C."/>
            <person name="Donnadieu C."/>
            <person name="Braasch I."/>
            <person name="Desvignes T."/>
            <person name="Postlethwait J."/>
            <person name="Bobe J."/>
            <person name="Guiguen Y."/>
        </authorList>
    </citation>
    <scope>NUCLEOTIDE SEQUENCE</scope>
    <source>
        <strain evidence="10">M-15738</strain>
        <tissue evidence="10">Blood</tissue>
    </source>
</reference>
<keyword evidence="8" id="KW-0732">Signal</keyword>
<gene>
    <name evidence="10" type="ORF">AALO_G00110600</name>
</gene>
<evidence type="ECO:0000256" key="6">
    <source>
        <dbReference type="SAM" id="MobiDB-lite"/>
    </source>
</evidence>
<evidence type="ECO:0000256" key="7">
    <source>
        <dbReference type="SAM" id="Phobius"/>
    </source>
</evidence>
<dbReference type="AlphaFoldDB" id="A0AAV6GP04"/>
<keyword evidence="5 7" id="KW-0472">Membrane</keyword>
<feature type="signal peptide" evidence="8">
    <location>
        <begin position="1"/>
        <end position="22"/>
    </location>
</feature>
<organism evidence="10 11">
    <name type="scientific">Alosa alosa</name>
    <name type="common">allis shad</name>
    <dbReference type="NCBI Taxonomy" id="278164"/>
    <lineage>
        <taxon>Eukaryota</taxon>
        <taxon>Metazoa</taxon>
        <taxon>Chordata</taxon>
        <taxon>Craniata</taxon>
        <taxon>Vertebrata</taxon>
        <taxon>Euteleostomi</taxon>
        <taxon>Actinopterygii</taxon>
        <taxon>Neopterygii</taxon>
        <taxon>Teleostei</taxon>
        <taxon>Clupei</taxon>
        <taxon>Clupeiformes</taxon>
        <taxon>Clupeoidei</taxon>
        <taxon>Clupeidae</taxon>
        <taxon>Alosa</taxon>
    </lineage>
</organism>
<evidence type="ECO:0000256" key="8">
    <source>
        <dbReference type="SAM" id="SignalP"/>
    </source>
</evidence>
<keyword evidence="4 7" id="KW-1133">Transmembrane helix</keyword>
<comment type="subcellular location">
    <subcellularLocation>
        <location evidence="1">Membrane</location>
        <topology evidence="1">Single-pass type I membrane protein</topology>
    </subcellularLocation>
</comment>
<accession>A0AAV6GP04</accession>
<comment type="caution">
    <text evidence="10">The sequence shown here is derived from an EMBL/GenBank/DDBJ whole genome shotgun (WGS) entry which is preliminary data.</text>
</comment>
<evidence type="ECO:0000256" key="1">
    <source>
        <dbReference type="ARBA" id="ARBA00004479"/>
    </source>
</evidence>
<comment type="similarity">
    <text evidence="2">Belongs to the neurexin family.</text>
</comment>
<feature type="region of interest" description="Disordered" evidence="6">
    <location>
        <begin position="22"/>
        <end position="48"/>
    </location>
</feature>
<evidence type="ECO:0000313" key="10">
    <source>
        <dbReference type="EMBL" id="KAG5276859.1"/>
    </source>
</evidence>